<protein>
    <submittedName>
        <fullName evidence="1">Uncharacterized protein</fullName>
    </submittedName>
</protein>
<sequence length="182" mass="21080">DHTHLKLEKLCGEGIQYRSVICTEVKAKSIDCYDKSTMRGGYCSVRTKVSDTLCNTQKPELYRRCTKDCHQDCKLHSWGRWSSECLDGICVMQNTETITGHRIRRRTIAIQPSTHGRKCPHLMESSRCQYPLCFSWAYDEFGDCIVDPPFNKTTGSVVCQHGLKWRKVFCSDHNMVKQMLQY</sequence>
<organism evidence="1 2">
    <name type="scientific">Owenia fusiformis</name>
    <name type="common">Polychaete worm</name>
    <dbReference type="NCBI Taxonomy" id="6347"/>
    <lineage>
        <taxon>Eukaryota</taxon>
        <taxon>Metazoa</taxon>
        <taxon>Spiralia</taxon>
        <taxon>Lophotrochozoa</taxon>
        <taxon>Annelida</taxon>
        <taxon>Polychaeta</taxon>
        <taxon>Sedentaria</taxon>
        <taxon>Canalipalpata</taxon>
        <taxon>Sabellida</taxon>
        <taxon>Oweniida</taxon>
        <taxon>Oweniidae</taxon>
        <taxon>Owenia</taxon>
    </lineage>
</organism>
<dbReference type="Gene3D" id="2.20.100.10">
    <property type="entry name" value="Thrombospondin type-1 (TSP1) repeat"/>
    <property type="match status" value="1"/>
</dbReference>
<accession>A0A8S4N175</accession>
<keyword evidence="2" id="KW-1185">Reference proteome</keyword>
<feature type="non-terminal residue" evidence="1">
    <location>
        <position position="182"/>
    </location>
</feature>
<name>A0A8S4N175_OWEFU</name>
<evidence type="ECO:0000313" key="1">
    <source>
        <dbReference type="EMBL" id="CAH1774570.1"/>
    </source>
</evidence>
<gene>
    <name evidence="1" type="ORF">OFUS_LOCUS2003</name>
</gene>
<reference evidence="1" key="1">
    <citation type="submission" date="2022-03" db="EMBL/GenBank/DDBJ databases">
        <authorList>
            <person name="Martin C."/>
        </authorList>
    </citation>
    <scope>NUCLEOTIDE SEQUENCE</scope>
</reference>
<dbReference type="InterPro" id="IPR036383">
    <property type="entry name" value="TSP1_rpt_sf"/>
</dbReference>
<dbReference type="AlphaFoldDB" id="A0A8S4N175"/>
<dbReference type="EMBL" id="CAIIXF020000001">
    <property type="protein sequence ID" value="CAH1774570.1"/>
    <property type="molecule type" value="Genomic_DNA"/>
</dbReference>
<proteinExistence type="predicted"/>
<dbReference type="Proteomes" id="UP000749559">
    <property type="component" value="Unassembled WGS sequence"/>
</dbReference>
<comment type="caution">
    <text evidence="1">The sequence shown here is derived from an EMBL/GenBank/DDBJ whole genome shotgun (WGS) entry which is preliminary data.</text>
</comment>
<evidence type="ECO:0000313" key="2">
    <source>
        <dbReference type="Proteomes" id="UP000749559"/>
    </source>
</evidence>